<reference evidence="2 3" key="1">
    <citation type="submission" date="2024-04" db="EMBL/GenBank/DDBJ databases">
        <authorList>
            <person name="Fracassetti M."/>
        </authorList>
    </citation>
    <scope>NUCLEOTIDE SEQUENCE [LARGE SCALE GENOMIC DNA]</scope>
</reference>
<name>A0AAV2FBP0_9ROSI</name>
<evidence type="ECO:0000313" key="3">
    <source>
        <dbReference type="Proteomes" id="UP001497516"/>
    </source>
</evidence>
<dbReference type="InterPro" id="IPR026960">
    <property type="entry name" value="RVT-Znf"/>
</dbReference>
<gene>
    <name evidence="2" type="ORF">LTRI10_LOCUS36124</name>
</gene>
<dbReference type="EMBL" id="OZ034819">
    <property type="protein sequence ID" value="CAL1395711.1"/>
    <property type="molecule type" value="Genomic_DNA"/>
</dbReference>
<evidence type="ECO:0000313" key="2">
    <source>
        <dbReference type="EMBL" id="CAL1395711.1"/>
    </source>
</evidence>
<dbReference type="Proteomes" id="UP001497516">
    <property type="component" value="Chromosome 6"/>
</dbReference>
<sequence>MYRSLLDIKCPGVSNFPTVSVWRKIVPSKICFFMWSVAHNKILMQDRMKRQGWNLASRCELCCKEEETANHLLAECTYTKQVWNIIKRICRHLRFPLGNNIDTTLKNWLVDIPDGMEGWFSYCALHVVSWFIWIERNSRIFNGDMRDPDHTAGKTLKSVVGWGVANRKIDNRSAASWLRDCSRQIHG</sequence>
<dbReference type="PANTHER" id="PTHR33116:SF78">
    <property type="entry name" value="OS12G0587133 PROTEIN"/>
    <property type="match status" value="1"/>
</dbReference>
<proteinExistence type="predicted"/>
<organism evidence="2 3">
    <name type="scientific">Linum trigynum</name>
    <dbReference type="NCBI Taxonomy" id="586398"/>
    <lineage>
        <taxon>Eukaryota</taxon>
        <taxon>Viridiplantae</taxon>
        <taxon>Streptophyta</taxon>
        <taxon>Embryophyta</taxon>
        <taxon>Tracheophyta</taxon>
        <taxon>Spermatophyta</taxon>
        <taxon>Magnoliopsida</taxon>
        <taxon>eudicotyledons</taxon>
        <taxon>Gunneridae</taxon>
        <taxon>Pentapetalae</taxon>
        <taxon>rosids</taxon>
        <taxon>fabids</taxon>
        <taxon>Malpighiales</taxon>
        <taxon>Linaceae</taxon>
        <taxon>Linum</taxon>
    </lineage>
</organism>
<accession>A0AAV2FBP0</accession>
<protein>
    <recommendedName>
        <fullName evidence="1">Reverse transcriptase zinc-binding domain-containing protein</fullName>
    </recommendedName>
</protein>
<dbReference type="Pfam" id="PF13966">
    <property type="entry name" value="zf-RVT"/>
    <property type="match status" value="1"/>
</dbReference>
<feature type="domain" description="Reverse transcriptase zinc-binding" evidence="1">
    <location>
        <begin position="18"/>
        <end position="83"/>
    </location>
</feature>
<dbReference type="PANTHER" id="PTHR33116">
    <property type="entry name" value="REVERSE TRANSCRIPTASE ZINC-BINDING DOMAIN-CONTAINING PROTEIN-RELATED-RELATED"/>
    <property type="match status" value="1"/>
</dbReference>
<dbReference type="AlphaFoldDB" id="A0AAV2FBP0"/>
<evidence type="ECO:0000259" key="1">
    <source>
        <dbReference type="Pfam" id="PF13966"/>
    </source>
</evidence>
<keyword evidence="3" id="KW-1185">Reference proteome</keyword>